<reference evidence="7 8" key="1">
    <citation type="submission" date="2019-11" db="EMBL/GenBank/DDBJ databases">
        <authorList>
            <person name="He Y."/>
        </authorList>
    </citation>
    <scope>NUCLEOTIDE SEQUENCE [LARGE SCALE GENOMIC DNA]</scope>
    <source>
        <strain evidence="7 8">SCSIO 58843</strain>
    </source>
</reference>
<dbReference type="EMBL" id="CP045851">
    <property type="protein sequence ID" value="QGG94760.1"/>
    <property type="molecule type" value="Genomic_DNA"/>
</dbReference>
<evidence type="ECO:0000256" key="1">
    <source>
        <dbReference type="ARBA" id="ARBA00022741"/>
    </source>
</evidence>
<name>A0A5Q2RLM6_9ACTN</name>
<accession>A0A5Q2RLM6</accession>
<dbReference type="PROSITE" id="PS51198">
    <property type="entry name" value="UVRD_HELICASE_ATP_BIND"/>
    <property type="match status" value="1"/>
</dbReference>
<dbReference type="AlphaFoldDB" id="A0A5Q2RLM6"/>
<proteinExistence type="predicted"/>
<dbReference type="PANTHER" id="PTHR11070">
    <property type="entry name" value="UVRD / RECB / PCRA DNA HELICASE FAMILY MEMBER"/>
    <property type="match status" value="1"/>
</dbReference>
<keyword evidence="1 5" id="KW-0547">Nucleotide-binding</keyword>
<evidence type="ECO:0000259" key="6">
    <source>
        <dbReference type="PROSITE" id="PS51198"/>
    </source>
</evidence>
<dbReference type="GO" id="GO:0016787">
    <property type="term" value="F:hydrolase activity"/>
    <property type="evidence" value="ECO:0007669"/>
    <property type="project" value="UniProtKB-UniRule"/>
</dbReference>
<sequence>MTTPDAADDPDPHLVAIREEQAHLDHAHRCLEAMRRHTASMIAIAEGGATETDSEAARYHLRKRAASFDGRAPLAFGRLDTEDDETFHVGRRHVEDAAGEPVVVDWRAPVAAPFYRATWRDPLGLVRRRRFTVEDRTVVAVQEEDLADPDAVGGGGVPDPLLAELERARTGEMRDIVATIQAEQDEIIRAPLAQVTIVQGGPGSGKTAVGLHRAAFLLYEHRQLLEEQRVLVVGPNRVFLRYISAVLPSLGETSVVQTTIEGLLGARYPVRATEPAAVAALKGDARMAEVLRRALDAGITAPAGDTELHLPWGRVRLTADDVAEALATARARRLDDTAAREVFRSLLARRVEALLLPQFRGEAPAGSDFQGDARADATFRALVNRTWPTTSAGQLVRKVLGTRTLRERVARDVLTAEERDLLHRAPAKKLTDERWTTADVPLLDEAEALVGGVRATYGHIVADEAQDLSAMALRMLGRRAQGGSLTILGDLAQSTAPGGQDRWDVVVDHLGPPAALHIIELEVGYRVPGPVLDVASRLLPLAAPDVRPSRSVRTAGDPPTFTRVDDGRELPAVVAEIAADLSGTWTSIGVIAPEPHVEAVLDALRAAGVDAGPADRGGLDRAVAVLDPPTAKGLELDAVVVVEPARFLVDGAAGARLLYIAMTRCVQHLSVVHAEPLPELLQVGP</sequence>
<keyword evidence="2 5" id="KW-0378">Hydrolase</keyword>
<organism evidence="7 8">
    <name type="scientific">Actinomarinicola tropica</name>
    <dbReference type="NCBI Taxonomy" id="2789776"/>
    <lineage>
        <taxon>Bacteria</taxon>
        <taxon>Bacillati</taxon>
        <taxon>Actinomycetota</taxon>
        <taxon>Acidimicrobiia</taxon>
        <taxon>Acidimicrobiales</taxon>
        <taxon>Iamiaceae</taxon>
        <taxon>Actinomarinicola</taxon>
    </lineage>
</organism>
<gene>
    <name evidence="7" type="ORF">GH723_06360</name>
</gene>
<evidence type="ECO:0000256" key="5">
    <source>
        <dbReference type="PROSITE-ProRule" id="PRU00560"/>
    </source>
</evidence>
<evidence type="ECO:0000313" key="7">
    <source>
        <dbReference type="EMBL" id="QGG94760.1"/>
    </source>
</evidence>
<evidence type="ECO:0000256" key="3">
    <source>
        <dbReference type="ARBA" id="ARBA00022806"/>
    </source>
</evidence>
<keyword evidence="3 5" id="KW-0347">Helicase</keyword>
<protein>
    <submittedName>
        <fullName evidence="7">AAA family ATPase</fullName>
    </submittedName>
</protein>
<dbReference type="GO" id="GO:0005524">
    <property type="term" value="F:ATP binding"/>
    <property type="evidence" value="ECO:0007669"/>
    <property type="project" value="UniProtKB-UniRule"/>
</dbReference>
<dbReference type="RefSeq" id="WP_153758868.1">
    <property type="nucleotide sequence ID" value="NZ_CP045851.1"/>
</dbReference>
<evidence type="ECO:0000256" key="4">
    <source>
        <dbReference type="ARBA" id="ARBA00022840"/>
    </source>
</evidence>
<dbReference type="PANTHER" id="PTHR11070:SF45">
    <property type="entry name" value="DNA 3'-5' HELICASE"/>
    <property type="match status" value="1"/>
</dbReference>
<dbReference type="GO" id="GO:0000725">
    <property type="term" value="P:recombinational repair"/>
    <property type="evidence" value="ECO:0007669"/>
    <property type="project" value="TreeGrafter"/>
</dbReference>
<dbReference type="GO" id="GO:0003677">
    <property type="term" value="F:DNA binding"/>
    <property type="evidence" value="ECO:0007669"/>
    <property type="project" value="InterPro"/>
</dbReference>
<dbReference type="InterPro" id="IPR014016">
    <property type="entry name" value="UvrD-like_ATP-bd"/>
</dbReference>
<dbReference type="SUPFAM" id="SSF52540">
    <property type="entry name" value="P-loop containing nucleoside triphosphate hydrolases"/>
    <property type="match status" value="1"/>
</dbReference>
<dbReference type="Gene3D" id="3.40.50.300">
    <property type="entry name" value="P-loop containing nucleotide triphosphate hydrolases"/>
    <property type="match status" value="2"/>
</dbReference>
<feature type="domain" description="UvrD-like helicase ATP-binding" evidence="6">
    <location>
        <begin position="179"/>
        <end position="528"/>
    </location>
</feature>
<keyword evidence="8" id="KW-1185">Reference proteome</keyword>
<evidence type="ECO:0000313" key="8">
    <source>
        <dbReference type="Proteomes" id="UP000334019"/>
    </source>
</evidence>
<dbReference type="InterPro" id="IPR027417">
    <property type="entry name" value="P-loop_NTPase"/>
</dbReference>
<dbReference type="GO" id="GO:0005829">
    <property type="term" value="C:cytosol"/>
    <property type="evidence" value="ECO:0007669"/>
    <property type="project" value="TreeGrafter"/>
</dbReference>
<dbReference type="KEGG" id="atq:GH723_06360"/>
<evidence type="ECO:0000256" key="2">
    <source>
        <dbReference type="ARBA" id="ARBA00022801"/>
    </source>
</evidence>
<dbReference type="InterPro" id="IPR000212">
    <property type="entry name" value="DNA_helicase_UvrD/REP"/>
</dbReference>
<feature type="binding site" evidence="5">
    <location>
        <begin position="200"/>
        <end position="207"/>
    </location>
    <ligand>
        <name>ATP</name>
        <dbReference type="ChEBI" id="CHEBI:30616"/>
    </ligand>
</feature>
<dbReference type="GO" id="GO:0043138">
    <property type="term" value="F:3'-5' DNA helicase activity"/>
    <property type="evidence" value="ECO:0007669"/>
    <property type="project" value="TreeGrafter"/>
</dbReference>
<keyword evidence="4 5" id="KW-0067">ATP-binding</keyword>
<dbReference type="Proteomes" id="UP000334019">
    <property type="component" value="Chromosome"/>
</dbReference>